<accession>A0A9D5AZY0</accession>
<comment type="caution">
    <text evidence="1">The sequence shown here is derived from an EMBL/GenBank/DDBJ whole genome shotgun (WGS) entry which is preliminary data.</text>
</comment>
<dbReference type="Proteomes" id="UP001058974">
    <property type="component" value="Chromosome 3"/>
</dbReference>
<name>A0A9D5AZY0_PEA</name>
<dbReference type="Gramene" id="Psat03G0091100-T1">
    <property type="protein sequence ID" value="KAI5424910.1"/>
    <property type="gene ID" value="KIW84_030911"/>
</dbReference>
<evidence type="ECO:0000313" key="2">
    <source>
        <dbReference type="Proteomes" id="UP001058974"/>
    </source>
</evidence>
<sequence>MREFKKFVTNFDLADLPLFGGKFTWYRTNGSSMSHLDQFLLPEGLIANLKIGAQEVGCKDLSNHSPIWIRIEEVMQKINDLDILVAAGEWEAYKKLMEDMLLESTIMLNVMRQRENTLMKTSRKIKFEVGYLFEKRFIKMDYKRLKLDGVHFNVISSIESATLESPFLLEEIE</sequence>
<dbReference type="EMBL" id="JAMSHJ010000003">
    <property type="protein sequence ID" value="KAI5424910.1"/>
    <property type="molecule type" value="Genomic_DNA"/>
</dbReference>
<organism evidence="1 2">
    <name type="scientific">Pisum sativum</name>
    <name type="common">Garden pea</name>
    <name type="synonym">Lathyrus oleraceus</name>
    <dbReference type="NCBI Taxonomy" id="3888"/>
    <lineage>
        <taxon>Eukaryota</taxon>
        <taxon>Viridiplantae</taxon>
        <taxon>Streptophyta</taxon>
        <taxon>Embryophyta</taxon>
        <taxon>Tracheophyta</taxon>
        <taxon>Spermatophyta</taxon>
        <taxon>Magnoliopsida</taxon>
        <taxon>eudicotyledons</taxon>
        <taxon>Gunneridae</taxon>
        <taxon>Pentapetalae</taxon>
        <taxon>rosids</taxon>
        <taxon>fabids</taxon>
        <taxon>Fabales</taxon>
        <taxon>Fabaceae</taxon>
        <taxon>Papilionoideae</taxon>
        <taxon>50 kb inversion clade</taxon>
        <taxon>NPAAA clade</taxon>
        <taxon>Hologalegina</taxon>
        <taxon>IRL clade</taxon>
        <taxon>Fabeae</taxon>
        <taxon>Lathyrus</taxon>
    </lineage>
</organism>
<dbReference type="InterPro" id="IPR036691">
    <property type="entry name" value="Endo/exonu/phosph_ase_sf"/>
</dbReference>
<reference evidence="1 2" key="1">
    <citation type="journal article" date="2022" name="Nat. Genet.">
        <title>Improved pea reference genome and pan-genome highlight genomic features and evolutionary characteristics.</title>
        <authorList>
            <person name="Yang T."/>
            <person name="Liu R."/>
            <person name="Luo Y."/>
            <person name="Hu S."/>
            <person name="Wang D."/>
            <person name="Wang C."/>
            <person name="Pandey M.K."/>
            <person name="Ge S."/>
            <person name="Xu Q."/>
            <person name="Li N."/>
            <person name="Li G."/>
            <person name="Huang Y."/>
            <person name="Saxena R.K."/>
            <person name="Ji Y."/>
            <person name="Li M."/>
            <person name="Yan X."/>
            <person name="He Y."/>
            <person name="Liu Y."/>
            <person name="Wang X."/>
            <person name="Xiang C."/>
            <person name="Varshney R.K."/>
            <person name="Ding H."/>
            <person name="Gao S."/>
            <person name="Zong X."/>
        </authorList>
    </citation>
    <scope>NUCLEOTIDE SEQUENCE [LARGE SCALE GENOMIC DNA]</scope>
    <source>
        <strain evidence="1 2">cv. Zhongwan 6</strain>
    </source>
</reference>
<keyword evidence="2" id="KW-1185">Reference proteome</keyword>
<protein>
    <submittedName>
        <fullName evidence="1">Uncharacterized protein</fullName>
    </submittedName>
</protein>
<dbReference type="AlphaFoldDB" id="A0A9D5AZY0"/>
<proteinExistence type="predicted"/>
<evidence type="ECO:0000313" key="1">
    <source>
        <dbReference type="EMBL" id="KAI5424910.1"/>
    </source>
</evidence>
<dbReference type="SUPFAM" id="SSF56219">
    <property type="entry name" value="DNase I-like"/>
    <property type="match status" value="1"/>
</dbReference>
<gene>
    <name evidence="1" type="ORF">KIW84_030911</name>
</gene>